<name>A0A3S0RWL7_9GAMM</name>
<dbReference type="AlphaFoldDB" id="A0A3S0RWL7"/>
<proteinExistence type="predicted"/>
<dbReference type="RefSeq" id="WP_126687215.1">
    <property type="nucleotide sequence ID" value="NZ_RYYV01000048.1"/>
</dbReference>
<dbReference type="EMBL" id="RYYV01000048">
    <property type="protein sequence ID" value="RUL68621.1"/>
    <property type="molecule type" value="Genomic_DNA"/>
</dbReference>
<reference evidence="1 2" key="1">
    <citation type="submission" date="2018-12" db="EMBL/GenBank/DDBJ databases">
        <title>Dyella dinghuensis sp. nov. DHOA06 and Dyella choica sp. nov. 4M-K27, isolated from forest soil.</title>
        <authorList>
            <person name="Qiu L.-H."/>
            <person name="Gao Z.-H."/>
        </authorList>
    </citation>
    <scope>NUCLEOTIDE SEQUENCE [LARGE SCALE GENOMIC DNA]</scope>
    <source>
        <strain evidence="1 2">4M-K27</strain>
    </source>
</reference>
<accession>A0A3S0RWL7</accession>
<dbReference type="OrthoDB" id="7058913at2"/>
<evidence type="ECO:0000313" key="1">
    <source>
        <dbReference type="EMBL" id="RUL68621.1"/>
    </source>
</evidence>
<sequence length="196" mass="22855">MKSLEEILGPATPELLDPQYAVAVARHKEAVHWLLLEHENLVLDWKKRRDEFVAAGYHYPDLNVVANQRAGIVVLDQDTADEFLRAPETRKLDLNFLRQALLERLPSAQSWWDVDFLFPIAFVDFDHKRFAGFYQNGPRLERYVPDGWVGEFEDFANTYPEEVFPAVDKFWIVDGKDLLHELNERGRALESSRTKK</sequence>
<protein>
    <submittedName>
        <fullName evidence="1">Group-specific protein</fullName>
    </submittedName>
</protein>
<comment type="caution">
    <text evidence="1">The sequence shown here is derived from an EMBL/GenBank/DDBJ whole genome shotgun (WGS) entry which is preliminary data.</text>
</comment>
<gene>
    <name evidence="1" type="ORF">EKH80_23400</name>
</gene>
<keyword evidence="2" id="KW-1185">Reference proteome</keyword>
<dbReference type="Proteomes" id="UP000274358">
    <property type="component" value="Unassembled WGS sequence"/>
</dbReference>
<organism evidence="1 2">
    <name type="scientific">Dyella choica</name>
    <dbReference type="NCBI Taxonomy" id="1927959"/>
    <lineage>
        <taxon>Bacteria</taxon>
        <taxon>Pseudomonadati</taxon>
        <taxon>Pseudomonadota</taxon>
        <taxon>Gammaproteobacteria</taxon>
        <taxon>Lysobacterales</taxon>
        <taxon>Rhodanobacteraceae</taxon>
        <taxon>Dyella</taxon>
    </lineage>
</organism>
<evidence type="ECO:0000313" key="2">
    <source>
        <dbReference type="Proteomes" id="UP000274358"/>
    </source>
</evidence>